<feature type="transmembrane region" description="Helical" evidence="1">
    <location>
        <begin position="7"/>
        <end position="29"/>
    </location>
</feature>
<keyword evidence="1" id="KW-1133">Transmembrane helix</keyword>
<proteinExistence type="predicted"/>
<dbReference type="Pfam" id="PF00092">
    <property type="entry name" value="VWA"/>
    <property type="match status" value="1"/>
</dbReference>
<feature type="transmembrane region" description="Helical" evidence="1">
    <location>
        <begin position="373"/>
        <end position="392"/>
    </location>
</feature>
<gene>
    <name evidence="3" type="ORF">ACJEBI_02035</name>
</gene>
<evidence type="ECO:0000259" key="2">
    <source>
        <dbReference type="PROSITE" id="PS50234"/>
    </source>
</evidence>
<dbReference type="Proteomes" id="UP001623041">
    <property type="component" value="Unassembled WGS sequence"/>
</dbReference>
<dbReference type="PANTHER" id="PTHR10579:SF129">
    <property type="entry name" value="OS01G0640200 PROTEIN"/>
    <property type="match status" value="1"/>
</dbReference>
<dbReference type="EMBL" id="JBJHQH010000001">
    <property type="protein sequence ID" value="MFK9090262.1"/>
    <property type="molecule type" value="Genomic_DNA"/>
</dbReference>
<keyword evidence="1" id="KW-0812">Transmembrane</keyword>
<feature type="transmembrane region" description="Helical" evidence="1">
    <location>
        <begin position="307"/>
        <end position="331"/>
    </location>
</feature>
<dbReference type="CDD" id="cd00198">
    <property type="entry name" value="vWFA"/>
    <property type="match status" value="1"/>
</dbReference>
<evidence type="ECO:0000256" key="1">
    <source>
        <dbReference type="SAM" id="Phobius"/>
    </source>
</evidence>
<dbReference type="InterPro" id="IPR051266">
    <property type="entry name" value="CLCR"/>
</dbReference>
<dbReference type="InterPro" id="IPR002035">
    <property type="entry name" value="VWF_A"/>
</dbReference>
<dbReference type="RefSeq" id="WP_406578957.1">
    <property type="nucleotide sequence ID" value="NZ_JBJHQH010000001.1"/>
</dbReference>
<keyword evidence="1" id="KW-0472">Membrane</keyword>
<feature type="transmembrane region" description="Helical" evidence="1">
    <location>
        <begin position="343"/>
        <end position="361"/>
    </location>
</feature>
<name>A0ABW8RC58_9BACI</name>
<protein>
    <submittedName>
        <fullName evidence="3">VWA domain-containing protein</fullName>
    </submittedName>
</protein>
<feature type="transmembrane region" description="Helical" evidence="1">
    <location>
        <begin position="35"/>
        <end position="63"/>
    </location>
</feature>
<evidence type="ECO:0000313" key="4">
    <source>
        <dbReference type="Proteomes" id="UP001623041"/>
    </source>
</evidence>
<dbReference type="InterPro" id="IPR036465">
    <property type="entry name" value="vWFA_dom_sf"/>
</dbReference>
<dbReference type="PROSITE" id="PS50234">
    <property type="entry name" value="VWFA"/>
    <property type="match status" value="1"/>
</dbReference>
<feature type="domain" description="VWFA" evidence="2">
    <location>
        <begin position="115"/>
        <end position="286"/>
    </location>
</feature>
<accession>A0ABW8RC58</accession>
<evidence type="ECO:0000313" key="3">
    <source>
        <dbReference type="EMBL" id="MFK9090262.1"/>
    </source>
</evidence>
<feature type="transmembrane region" description="Helical" evidence="1">
    <location>
        <begin position="83"/>
        <end position="103"/>
    </location>
</feature>
<keyword evidence="4" id="KW-1185">Reference proteome</keyword>
<dbReference type="PANTHER" id="PTHR10579">
    <property type="entry name" value="CALCIUM-ACTIVATED CHLORIDE CHANNEL REGULATOR"/>
    <property type="match status" value="1"/>
</dbReference>
<organism evidence="3 4">
    <name type="scientific">Bacillus salipaludis</name>
    <dbReference type="NCBI Taxonomy" id="2547811"/>
    <lineage>
        <taxon>Bacteria</taxon>
        <taxon>Bacillati</taxon>
        <taxon>Bacillota</taxon>
        <taxon>Bacilli</taxon>
        <taxon>Bacillales</taxon>
        <taxon>Bacillaceae</taxon>
        <taxon>Bacillus</taxon>
    </lineage>
</organism>
<sequence>MPVRKFSILLFIFGILAGFIGAVIGEWLISSYYGVWPNILLMGIYFAQLALMAGLFCLIAELISPIINGRSWRLEYSGLSWKVLIPSTFVLLFAAGVIFQFIYSLNFSTVKPPDDIVIVMDISDSMNKTDPKRESLKAAAKLINNMKPSHRASVISFNEKASITKSMFTISDQHESLVAREQIKGLEYGGSTDIAGALDTALKEIDGNHKQGRKPMVILFSDGYSELDLTTVVQPYQDQEIIINTIGMSKIDKSGARLLKSIASRTGGSFHDVKKANDLTNVFEKIYLENQDRLLMTERHGLFKDSLYLAIFHIVLITIIGGLFGLALGILFDNRYLAKSYTITGLISGLLAGIVLEVGLQGSTIMSDFACRIAADILLTALTGLGTIIIPIRDKFSGGMARPSAGSDFSVKGTSAKRDRFSKGF</sequence>
<dbReference type="SUPFAM" id="SSF53300">
    <property type="entry name" value="vWA-like"/>
    <property type="match status" value="1"/>
</dbReference>
<dbReference type="SMART" id="SM00327">
    <property type="entry name" value="VWA"/>
    <property type="match status" value="1"/>
</dbReference>
<comment type="caution">
    <text evidence="3">The sequence shown here is derived from an EMBL/GenBank/DDBJ whole genome shotgun (WGS) entry which is preliminary data.</text>
</comment>
<dbReference type="Gene3D" id="3.40.50.410">
    <property type="entry name" value="von Willebrand factor, type A domain"/>
    <property type="match status" value="1"/>
</dbReference>
<reference evidence="3 4" key="1">
    <citation type="submission" date="2024-11" db="EMBL/GenBank/DDBJ databases">
        <authorList>
            <person name="Lucas J.A."/>
        </authorList>
    </citation>
    <scope>NUCLEOTIDE SEQUENCE [LARGE SCALE GENOMIC DNA]</scope>
    <source>
        <strain evidence="3 4">Z 5.4</strain>
    </source>
</reference>